<keyword evidence="3" id="KW-1185">Reference proteome</keyword>
<reference evidence="2 3" key="1">
    <citation type="submission" date="2018-06" db="EMBL/GenBank/DDBJ databases">
        <authorList>
            <consortium name="Pathogen Informatics"/>
            <person name="Doyle S."/>
        </authorList>
    </citation>
    <scope>NUCLEOTIDE SEQUENCE [LARGE SCALE GENOMIC DNA]</scope>
    <source>
        <strain evidence="2 3">NCTC7911</strain>
    </source>
</reference>
<evidence type="ECO:0000256" key="1">
    <source>
        <dbReference type="SAM" id="Phobius"/>
    </source>
</evidence>
<dbReference type="AlphaFoldDB" id="A0A378QGL5"/>
<sequence length="51" mass="5754">MSIRQKLYILLENHDDSSPLALPAKILDLFLITLILLNTLAVILESVDSIY</sequence>
<name>A0A378QGL5_MORLA</name>
<feature type="transmembrane region" description="Helical" evidence="1">
    <location>
        <begin position="20"/>
        <end position="44"/>
    </location>
</feature>
<evidence type="ECO:0000313" key="2">
    <source>
        <dbReference type="EMBL" id="STZ00047.1"/>
    </source>
</evidence>
<evidence type="ECO:0008006" key="4">
    <source>
        <dbReference type="Google" id="ProtNLM"/>
    </source>
</evidence>
<evidence type="ECO:0000313" key="3">
    <source>
        <dbReference type="Proteomes" id="UP000254107"/>
    </source>
</evidence>
<proteinExistence type="predicted"/>
<gene>
    <name evidence="2" type="ORF">NCTC7911_01431</name>
</gene>
<dbReference type="GeneID" id="302271656"/>
<keyword evidence="1" id="KW-0812">Transmembrane</keyword>
<keyword evidence="1" id="KW-0472">Membrane</keyword>
<keyword evidence="1" id="KW-1133">Transmembrane helix</keyword>
<dbReference type="EMBL" id="UGQC01000001">
    <property type="protein sequence ID" value="STZ00047.1"/>
    <property type="molecule type" value="Genomic_DNA"/>
</dbReference>
<dbReference type="RefSeq" id="WP_158081055.1">
    <property type="nucleotide sequence ID" value="NZ_MXAN01000074.1"/>
</dbReference>
<organism evidence="2 3">
    <name type="scientific">Moraxella lacunata</name>
    <dbReference type="NCBI Taxonomy" id="477"/>
    <lineage>
        <taxon>Bacteria</taxon>
        <taxon>Pseudomonadati</taxon>
        <taxon>Pseudomonadota</taxon>
        <taxon>Gammaproteobacteria</taxon>
        <taxon>Moraxellales</taxon>
        <taxon>Moraxellaceae</taxon>
        <taxon>Moraxella</taxon>
    </lineage>
</organism>
<protein>
    <recommendedName>
        <fullName evidence="4">Ion transport domain-containing protein</fullName>
    </recommendedName>
</protein>
<dbReference type="Proteomes" id="UP000254107">
    <property type="component" value="Unassembled WGS sequence"/>
</dbReference>
<accession>A0A378QGL5</accession>